<dbReference type="AlphaFoldDB" id="A0A2P4PBR7"/>
<evidence type="ECO:0000313" key="1">
    <source>
        <dbReference type="EMBL" id="POG62829.1"/>
    </source>
</evidence>
<evidence type="ECO:0000313" key="2">
    <source>
        <dbReference type="Proteomes" id="UP000018888"/>
    </source>
</evidence>
<accession>A0A2P4PBR7</accession>
<dbReference type="EMBL" id="AUPC02000287">
    <property type="protein sequence ID" value="POG62829.1"/>
    <property type="molecule type" value="Genomic_DNA"/>
</dbReference>
<sequence length="90" mass="10846">MNVPVISIISHYNLIASFKISRRLSCHCRIFHDIKCLIPQIYLKSINFFAKSSGFSYTMVFFFIFIRHPFDYIYYNLIVFAYIFKKNVRD</sequence>
<name>A0A2P4PBR7_RHIID</name>
<keyword evidence="2" id="KW-1185">Reference proteome</keyword>
<gene>
    <name evidence="1" type="ORF">GLOIN_2v1692492</name>
</gene>
<protein>
    <submittedName>
        <fullName evidence="1">Uncharacterized protein</fullName>
    </submittedName>
</protein>
<reference evidence="1 2" key="2">
    <citation type="journal article" date="2018" name="New Phytol.">
        <title>High intraspecific genome diversity in the model arbuscular mycorrhizal symbiont Rhizophagus irregularis.</title>
        <authorList>
            <person name="Chen E.C.H."/>
            <person name="Morin E."/>
            <person name="Beaudet D."/>
            <person name="Noel J."/>
            <person name="Yildirir G."/>
            <person name="Ndikumana S."/>
            <person name="Charron P."/>
            <person name="St-Onge C."/>
            <person name="Giorgi J."/>
            <person name="Kruger M."/>
            <person name="Marton T."/>
            <person name="Ropars J."/>
            <person name="Grigoriev I.V."/>
            <person name="Hainaut M."/>
            <person name="Henrissat B."/>
            <person name="Roux C."/>
            <person name="Martin F."/>
            <person name="Corradi N."/>
        </authorList>
    </citation>
    <scope>NUCLEOTIDE SEQUENCE [LARGE SCALE GENOMIC DNA]</scope>
    <source>
        <strain evidence="1 2">DAOM 197198</strain>
    </source>
</reference>
<comment type="caution">
    <text evidence="1">The sequence shown here is derived from an EMBL/GenBank/DDBJ whole genome shotgun (WGS) entry which is preliminary data.</text>
</comment>
<reference evidence="1 2" key="1">
    <citation type="journal article" date="2013" name="Proc. Natl. Acad. Sci. U.S.A.">
        <title>Genome of an arbuscular mycorrhizal fungus provides insight into the oldest plant symbiosis.</title>
        <authorList>
            <person name="Tisserant E."/>
            <person name="Malbreil M."/>
            <person name="Kuo A."/>
            <person name="Kohler A."/>
            <person name="Symeonidi A."/>
            <person name="Balestrini R."/>
            <person name="Charron P."/>
            <person name="Duensing N."/>
            <person name="Frei Dit Frey N."/>
            <person name="Gianinazzi-Pearson V."/>
            <person name="Gilbert L.B."/>
            <person name="Handa Y."/>
            <person name="Herr J.R."/>
            <person name="Hijri M."/>
            <person name="Koul R."/>
            <person name="Kawaguchi M."/>
            <person name="Krajinski F."/>
            <person name="Lammers P.J."/>
            <person name="Masclaux F.G."/>
            <person name="Murat C."/>
            <person name="Morin E."/>
            <person name="Ndikumana S."/>
            <person name="Pagni M."/>
            <person name="Petitpierre D."/>
            <person name="Requena N."/>
            <person name="Rosikiewicz P."/>
            <person name="Riley R."/>
            <person name="Saito K."/>
            <person name="San Clemente H."/>
            <person name="Shapiro H."/>
            <person name="van Tuinen D."/>
            <person name="Becard G."/>
            <person name="Bonfante P."/>
            <person name="Paszkowski U."/>
            <person name="Shachar-Hill Y.Y."/>
            <person name="Tuskan G.A."/>
            <person name="Young P.W."/>
            <person name="Sanders I.R."/>
            <person name="Henrissat B."/>
            <person name="Rensing S.A."/>
            <person name="Grigoriev I.V."/>
            <person name="Corradi N."/>
            <person name="Roux C."/>
            <person name="Martin F."/>
        </authorList>
    </citation>
    <scope>NUCLEOTIDE SEQUENCE [LARGE SCALE GENOMIC DNA]</scope>
    <source>
        <strain evidence="1 2">DAOM 197198</strain>
    </source>
</reference>
<organism evidence="1 2">
    <name type="scientific">Rhizophagus irregularis (strain DAOM 181602 / DAOM 197198 / MUCL 43194)</name>
    <name type="common">Arbuscular mycorrhizal fungus</name>
    <name type="synonym">Glomus intraradices</name>
    <dbReference type="NCBI Taxonomy" id="747089"/>
    <lineage>
        <taxon>Eukaryota</taxon>
        <taxon>Fungi</taxon>
        <taxon>Fungi incertae sedis</taxon>
        <taxon>Mucoromycota</taxon>
        <taxon>Glomeromycotina</taxon>
        <taxon>Glomeromycetes</taxon>
        <taxon>Glomerales</taxon>
        <taxon>Glomeraceae</taxon>
        <taxon>Rhizophagus</taxon>
    </lineage>
</organism>
<proteinExistence type="predicted"/>
<dbReference type="Proteomes" id="UP000018888">
    <property type="component" value="Unassembled WGS sequence"/>
</dbReference>